<accession>A0A0C9XWA9</accession>
<reference evidence="3" key="2">
    <citation type="submission" date="2015-01" db="EMBL/GenBank/DDBJ databases">
        <title>Evolutionary Origins and Diversification of the Mycorrhizal Mutualists.</title>
        <authorList>
            <consortium name="DOE Joint Genome Institute"/>
            <consortium name="Mycorrhizal Genomics Consortium"/>
            <person name="Kohler A."/>
            <person name="Kuo A."/>
            <person name="Nagy L.G."/>
            <person name="Floudas D."/>
            <person name="Copeland A."/>
            <person name="Barry K.W."/>
            <person name="Cichocki N."/>
            <person name="Veneault-Fourrey C."/>
            <person name="LaButti K."/>
            <person name="Lindquist E.A."/>
            <person name="Lipzen A."/>
            <person name="Lundell T."/>
            <person name="Morin E."/>
            <person name="Murat C."/>
            <person name="Riley R."/>
            <person name="Ohm R."/>
            <person name="Sun H."/>
            <person name="Tunlid A."/>
            <person name="Henrissat B."/>
            <person name="Grigoriev I.V."/>
            <person name="Hibbett D.S."/>
            <person name="Martin F."/>
        </authorList>
    </citation>
    <scope>NUCLEOTIDE SEQUENCE [LARGE SCALE GENOMIC DNA]</scope>
    <source>
        <strain evidence="3">441</strain>
    </source>
</reference>
<protein>
    <submittedName>
        <fullName evidence="2">Uncharacterized protein</fullName>
    </submittedName>
</protein>
<reference evidence="2 3" key="1">
    <citation type="submission" date="2014-04" db="EMBL/GenBank/DDBJ databases">
        <authorList>
            <consortium name="DOE Joint Genome Institute"/>
            <person name="Kuo A."/>
            <person name="Kohler A."/>
            <person name="Costa M.D."/>
            <person name="Nagy L.G."/>
            <person name="Floudas D."/>
            <person name="Copeland A."/>
            <person name="Barry K.W."/>
            <person name="Cichocki N."/>
            <person name="Veneault-Fourrey C."/>
            <person name="LaButti K."/>
            <person name="Lindquist E.A."/>
            <person name="Lipzen A."/>
            <person name="Lundell T."/>
            <person name="Morin E."/>
            <person name="Murat C."/>
            <person name="Sun H."/>
            <person name="Tunlid A."/>
            <person name="Henrissat B."/>
            <person name="Grigoriev I.V."/>
            <person name="Hibbett D.S."/>
            <person name="Martin F."/>
            <person name="Nordberg H.P."/>
            <person name="Cantor M.N."/>
            <person name="Hua S.X."/>
        </authorList>
    </citation>
    <scope>NUCLEOTIDE SEQUENCE [LARGE SCALE GENOMIC DNA]</scope>
    <source>
        <strain evidence="2 3">441</strain>
    </source>
</reference>
<feature type="transmembrane region" description="Helical" evidence="1">
    <location>
        <begin position="15"/>
        <end position="37"/>
    </location>
</feature>
<dbReference type="EMBL" id="KN833848">
    <property type="protein sequence ID" value="KIK16740.1"/>
    <property type="molecule type" value="Genomic_DNA"/>
</dbReference>
<keyword evidence="1" id="KW-1133">Transmembrane helix</keyword>
<keyword evidence="1" id="KW-0812">Transmembrane</keyword>
<organism evidence="2 3">
    <name type="scientific">Pisolithus microcarpus 441</name>
    <dbReference type="NCBI Taxonomy" id="765257"/>
    <lineage>
        <taxon>Eukaryota</taxon>
        <taxon>Fungi</taxon>
        <taxon>Dikarya</taxon>
        <taxon>Basidiomycota</taxon>
        <taxon>Agaricomycotina</taxon>
        <taxon>Agaricomycetes</taxon>
        <taxon>Agaricomycetidae</taxon>
        <taxon>Boletales</taxon>
        <taxon>Sclerodermatineae</taxon>
        <taxon>Pisolithaceae</taxon>
        <taxon>Pisolithus</taxon>
    </lineage>
</organism>
<sequence length="59" mass="6795">MWSPQPAPWRHPLQLTLSALFGSHVLSVCFIVSYLWIKIKTGRPPCTTCDERRMSSIHN</sequence>
<dbReference type="AlphaFoldDB" id="A0A0C9XWA9"/>
<keyword evidence="1" id="KW-0472">Membrane</keyword>
<evidence type="ECO:0000313" key="2">
    <source>
        <dbReference type="EMBL" id="KIK16740.1"/>
    </source>
</evidence>
<dbReference type="HOGENOM" id="CLU_2961715_0_0_1"/>
<evidence type="ECO:0000256" key="1">
    <source>
        <dbReference type="SAM" id="Phobius"/>
    </source>
</evidence>
<gene>
    <name evidence="2" type="ORF">PISMIDRAFT_251984</name>
</gene>
<dbReference type="Proteomes" id="UP000054018">
    <property type="component" value="Unassembled WGS sequence"/>
</dbReference>
<proteinExistence type="predicted"/>
<name>A0A0C9XWA9_9AGAM</name>
<evidence type="ECO:0000313" key="3">
    <source>
        <dbReference type="Proteomes" id="UP000054018"/>
    </source>
</evidence>
<keyword evidence="3" id="KW-1185">Reference proteome</keyword>